<name>A0AAD1UF16_EUPCR</name>
<organism evidence="1 2">
    <name type="scientific">Euplotes crassus</name>
    <dbReference type="NCBI Taxonomy" id="5936"/>
    <lineage>
        <taxon>Eukaryota</taxon>
        <taxon>Sar</taxon>
        <taxon>Alveolata</taxon>
        <taxon>Ciliophora</taxon>
        <taxon>Intramacronucleata</taxon>
        <taxon>Spirotrichea</taxon>
        <taxon>Hypotrichia</taxon>
        <taxon>Euplotida</taxon>
        <taxon>Euplotidae</taxon>
        <taxon>Moneuplotes</taxon>
    </lineage>
</organism>
<accession>A0AAD1UF16</accession>
<gene>
    <name evidence="1" type="ORF">ECRASSUSDP1_LOCUS5577</name>
</gene>
<sequence>MMRRLITRLGRKFCKNQGIIIEEDGKFYSKRLDLVEETPRFNKFDRTPDKSIEKIITSKYQNTTAKTSGLNISEDVVNKQFYENFTVMVRNTSSINTVERTRANICYKTTETKKEEPIEVEDIEESSNDSLLEEFNYEAEEEKPPPKKMGFKLFRCAKIANKKKQSSDLVISPARLQSPNLDKYIRRRIRGHVKFKEQLKRKDFIEQSNCKIHDIRLESTPQFRSDTNFLDFSKTLPRDNSDFGRKKITKDRSNELSIYEEDRRFISNKRIPGPDFGKVVGRDKHNLFMPFSNVKKDYLEDLLAKIEMKKSREDSGPKKSLFKPKRVRQNLITLHKVKEEENSQNKKVQIAKKQGNPTSNFVELLVDKGYLDIGTKAKSRYKNSTILTGSYRTLVDKIVGSNNLKSEITK</sequence>
<evidence type="ECO:0000313" key="1">
    <source>
        <dbReference type="EMBL" id="CAI2364234.1"/>
    </source>
</evidence>
<reference evidence="1" key="1">
    <citation type="submission" date="2023-07" db="EMBL/GenBank/DDBJ databases">
        <authorList>
            <consortium name="AG Swart"/>
            <person name="Singh M."/>
            <person name="Singh A."/>
            <person name="Seah K."/>
            <person name="Emmerich C."/>
        </authorList>
    </citation>
    <scope>NUCLEOTIDE SEQUENCE</scope>
    <source>
        <strain evidence="1">DP1</strain>
    </source>
</reference>
<protein>
    <submittedName>
        <fullName evidence="1">Uncharacterized protein</fullName>
    </submittedName>
</protein>
<dbReference type="AlphaFoldDB" id="A0AAD1UF16"/>
<keyword evidence="2" id="KW-1185">Reference proteome</keyword>
<dbReference type="Proteomes" id="UP001295684">
    <property type="component" value="Unassembled WGS sequence"/>
</dbReference>
<evidence type="ECO:0000313" key="2">
    <source>
        <dbReference type="Proteomes" id="UP001295684"/>
    </source>
</evidence>
<proteinExistence type="predicted"/>
<dbReference type="EMBL" id="CAMPGE010005382">
    <property type="protein sequence ID" value="CAI2364234.1"/>
    <property type="molecule type" value="Genomic_DNA"/>
</dbReference>
<comment type="caution">
    <text evidence="1">The sequence shown here is derived from an EMBL/GenBank/DDBJ whole genome shotgun (WGS) entry which is preliminary data.</text>
</comment>